<dbReference type="CDD" id="cd12797">
    <property type="entry name" value="M23_peptidase"/>
    <property type="match status" value="1"/>
</dbReference>
<sequence length="1033" mass="115914">MAITHTVFSTAQVTEILNNNYGLKGKATILPGELDQNFKIVSDNGGTFILKISRPNTDSDELEFQNALLQYLEKTRPNIPAPRVKNTLNNRDLLQLKDEQGNSRYIRLITWIDGRLWNHVNPKTENLTLSLGRKAGDITMALAGFDHPFAHRELAWDTAQSLWIKEKLSLFNGEELAIVSGLVSRFDEVQTTYQELPKQVVHNDANENNILVSTDVRKPEVAAIIDFGDAIYTQRINDLGIACAYASMGHLEPLRAILPLINGYHEQCILTEAELEHLYITIQMRLATTVTKAAMNRLSEPENTYHFVSEQPAWEALKKWQKIDEEFALVRFREICGLTPHPSRRAFDEWISQQDFNLEQLFPTINRTEVHPLDLSVFSTWIGHEIDFNNLDWFQYKIDQLQKEVPDKIIAGGYLEPRPLYTDDSFDTKGDYGNQSRSVHLGVDFWLPAGTPVHAILEGEVVTATYQKQHKNYGGLIILKHQEGELTFYTLYGHLSRVITEAVRVGDLVKSGGCIGYLGAPDDNGAWAPHLHFQVHLSLLNYVDDFPGVAFQHEIESWQSICPDPMQLFGIDTLLRPRSAQVSRNRACEIHDQRESEAVKRKKQPSKEHIKNYRSEHLGRGMSLQYKEPLHIVRGNGAYLLDENGRKYLDTVNNVAHVGHEHRAVVEAGRDQMAVLNTNSRYLHQNIVDFSEALLETLPSELSVLHFVNSGSEANELAIRMARAVTGSRQVIASEIGYHGNTNMTVDISSYKFDGKGGTGAPDFTHIFPLPDAFRGKHRGANAGAKYLAEVENCIKNIHNKNESVGAFIIESIISCGGQIELPEGFLKGAFDAVRKAGGICISDEVQTGVGRVGKNFWGFELHDVVPDIVTIGKPIGNGHPLAVVACTREVADAFANGMEFFNTFGGNPVSCAIGKTVLDTVRNENLQQHAFDVGAFLKTELQNLAKDFPIIADVRGQGLFLGFELLDTTMRPLPDHADYLVNRMKEHSILMSTDGADHNVIKIKPPMVFSKENAETLLYYLRKVFQEDFMRV</sequence>
<keyword evidence="6" id="KW-0808">Transferase</keyword>
<dbReference type="OrthoDB" id="9801052at2"/>
<comment type="cofactor">
    <cofactor evidence="1">
        <name>pyridoxal 5'-phosphate</name>
        <dbReference type="ChEBI" id="CHEBI:597326"/>
    </cofactor>
</comment>
<comment type="similarity">
    <text evidence="2">Belongs to the class-III pyridoxal-phosphate-dependent aminotransferase family.</text>
</comment>
<dbReference type="GO" id="GO:0008483">
    <property type="term" value="F:transaminase activity"/>
    <property type="evidence" value="ECO:0007669"/>
    <property type="project" value="UniProtKB-KW"/>
</dbReference>
<dbReference type="RefSeq" id="WP_121917342.1">
    <property type="nucleotide sequence ID" value="NZ_REFV01000007.1"/>
</dbReference>
<dbReference type="Pfam" id="PF00202">
    <property type="entry name" value="Aminotran_3"/>
    <property type="match status" value="1"/>
</dbReference>
<dbReference type="AlphaFoldDB" id="A0A3M0G2K8"/>
<feature type="domain" description="Aminoglycoside phosphotransferase" evidence="5">
    <location>
        <begin position="32"/>
        <end position="255"/>
    </location>
</feature>
<name>A0A3M0G2K8_9FLAO</name>
<dbReference type="InterPro" id="IPR011055">
    <property type="entry name" value="Dup_hybrid_motif"/>
</dbReference>
<dbReference type="EMBL" id="REFV01000007">
    <property type="protein sequence ID" value="RMB59174.1"/>
    <property type="molecule type" value="Genomic_DNA"/>
</dbReference>
<dbReference type="Gene3D" id="3.30.200.20">
    <property type="entry name" value="Phosphorylase Kinase, domain 1"/>
    <property type="match status" value="1"/>
</dbReference>
<evidence type="ECO:0000313" key="7">
    <source>
        <dbReference type="Proteomes" id="UP000281985"/>
    </source>
</evidence>
<evidence type="ECO:0000259" key="5">
    <source>
        <dbReference type="Pfam" id="PF01636"/>
    </source>
</evidence>
<dbReference type="InterPro" id="IPR005814">
    <property type="entry name" value="Aminotrans_3"/>
</dbReference>
<keyword evidence="7" id="KW-1185">Reference proteome</keyword>
<dbReference type="SUPFAM" id="SSF53383">
    <property type="entry name" value="PLP-dependent transferases"/>
    <property type="match status" value="1"/>
</dbReference>
<dbReference type="PANTHER" id="PTHR45688:SF13">
    <property type="entry name" value="ALANINE--GLYOXYLATE AMINOTRANSFERASE 2-LIKE"/>
    <property type="match status" value="1"/>
</dbReference>
<dbReference type="InterPro" id="IPR015421">
    <property type="entry name" value="PyrdxlP-dep_Trfase_major"/>
</dbReference>
<comment type="caution">
    <text evidence="6">The sequence shown here is derived from an EMBL/GenBank/DDBJ whole genome shotgun (WGS) entry which is preliminary data.</text>
</comment>
<organism evidence="6 7">
    <name type="scientific">Dokdonia sinensis</name>
    <dbReference type="NCBI Taxonomy" id="2479847"/>
    <lineage>
        <taxon>Bacteria</taxon>
        <taxon>Pseudomonadati</taxon>
        <taxon>Bacteroidota</taxon>
        <taxon>Flavobacteriia</taxon>
        <taxon>Flavobacteriales</taxon>
        <taxon>Flavobacteriaceae</taxon>
        <taxon>Dokdonia</taxon>
    </lineage>
</organism>
<dbReference type="InterPro" id="IPR011009">
    <property type="entry name" value="Kinase-like_dom_sf"/>
</dbReference>
<keyword evidence="3" id="KW-0663">Pyridoxal phosphate</keyword>
<evidence type="ECO:0000313" key="6">
    <source>
        <dbReference type="EMBL" id="RMB59174.1"/>
    </source>
</evidence>
<dbReference type="InterPro" id="IPR016047">
    <property type="entry name" value="M23ase_b-sheet_dom"/>
</dbReference>
<dbReference type="CDD" id="cd00610">
    <property type="entry name" value="OAT_like"/>
    <property type="match status" value="1"/>
</dbReference>
<dbReference type="SUPFAM" id="SSF56112">
    <property type="entry name" value="Protein kinase-like (PK-like)"/>
    <property type="match status" value="1"/>
</dbReference>
<evidence type="ECO:0000256" key="1">
    <source>
        <dbReference type="ARBA" id="ARBA00001933"/>
    </source>
</evidence>
<dbReference type="InterPro" id="IPR015422">
    <property type="entry name" value="PyrdxlP-dep_Trfase_small"/>
</dbReference>
<reference evidence="6 7" key="1">
    <citation type="submission" date="2018-10" db="EMBL/GenBank/DDBJ databases">
        <title>Dokdonia luteus sp. nov., isolated from sea water.</title>
        <authorList>
            <person name="Zhou L.Y."/>
            <person name="Du Z.J."/>
        </authorList>
    </citation>
    <scope>NUCLEOTIDE SEQUENCE [LARGE SCALE GENOMIC DNA]</scope>
    <source>
        <strain evidence="6 7">SH27</strain>
    </source>
</reference>
<evidence type="ECO:0000256" key="3">
    <source>
        <dbReference type="ARBA" id="ARBA00022898"/>
    </source>
</evidence>
<dbReference type="Pfam" id="PF01636">
    <property type="entry name" value="APH"/>
    <property type="match status" value="1"/>
</dbReference>
<dbReference type="GO" id="GO:0030170">
    <property type="term" value="F:pyridoxal phosphate binding"/>
    <property type="evidence" value="ECO:0007669"/>
    <property type="project" value="InterPro"/>
</dbReference>
<dbReference type="Gene3D" id="3.40.640.10">
    <property type="entry name" value="Type I PLP-dependent aspartate aminotransferase-like (Major domain)"/>
    <property type="match status" value="1"/>
</dbReference>
<evidence type="ECO:0000259" key="4">
    <source>
        <dbReference type="Pfam" id="PF01551"/>
    </source>
</evidence>
<accession>A0A3M0G2K8</accession>
<feature type="domain" description="M23ase beta-sheet core" evidence="4">
    <location>
        <begin position="439"/>
        <end position="536"/>
    </location>
</feature>
<dbReference type="InterPro" id="IPR049704">
    <property type="entry name" value="Aminotrans_3_PPA_site"/>
</dbReference>
<dbReference type="PANTHER" id="PTHR45688">
    <property type="match status" value="1"/>
</dbReference>
<dbReference type="Gene3D" id="3.90.1150.10">
    <property type="entry name" value="Aspartate Aminotransferase, domain 1"/>
    <property type="match status" value="1"/>
</dbReference>
<dbReference type="Proteomes" id="UP000281985">
    <property type="component" value="Unassembled WGS sequence"/>
</dbReference>
<dbReference type="Pfam" id="PF01551">
    <property type="entry name" value="Peptidase_M23"/>
    <property type="match status" value="1"/>
</dbReference>
<dbReference type="Gene3D" id="3.90.1200.10">
    <property type="match status" value="1"/>
</dbReference>
<evidence type="ECO:0000256" key="2">
    <source>
        <dbReference type="ARBA" id="ARBA00008954"/>
    </source>
</evidence>
<dbReference type="SUPFAM" id="SSF51261">
    <property type="entry name" value="Duplicated hybrid motif"/>
    <property type="match status" value="1"/>
</dbReference>
<keyword evidence="6" id="KW-0032">Aminotransferase</keyword>
<proteinExistence type="inferred from homology"/>
<protein>
    <submittedName>
        <fullName evidence="6">Aminotransferase class III-fold pyridoxal phosphate-dependent enzyme</fullName>
    </submittedName>
</protein>
<dbReference type="Gene3D" id="2.70.70.10">
    <property type="entry name" value="Glucose Permease (Domain IIA)"/>
    <property type="match status" value="1"/>
</dbReference>
<dbReference type="InterPro" id="IPR015424">
    <property type="entry name" value="PyrdxlP-dep_Trfase"/>
</dbReference>
<dbReference type="InterPro" id="IPR002575">
    <property type="entry name" value="Aminoglycoside_PTrfase"/>
</dbReference>
<gene>
    <name evidence="6" type="ORF">EAX61_08945</name>
</gene>
<dbReference type="PROSITE" id="PS00600">
    <property type="entry name" value="AA_TRANSFER_CLASS_3"/>
    <property type="match status" value="1"/>
</dbReference>